<evidence type="ECO:0000256" key="1">
    <source>
        <dbReference type="ARBA" id="ARBA00001579"/>
    </source>
</evidence>
<dbReference type="Proteomes" id="UP001211987">
    <property type="component" value="Unassembled WGS sequence"/>
</dbReference>
<dbReference type="HAMAP" id="MF_00375">
    <property type="entry name" value="HemL_aminotrans_3"/>
    <property type="match status" value="1"/>
</dbReference>
<keyword evidence="7 8" id="KW-0627">Porphyrin biosynthesis</keyword>
<dbReference type="InterPro" id="IPR015424">
    <property type="entry name" value="PyrdxlP-dep_Trfase"/>
</dbReference>
<evidence type="ECO:0000256" key="4">
    <source>
        <dbReference type="ARBA" id="ARBA00008981"/>
    </source>
</evidence>
<dbReference type="SUPFAM" id="SSF53383">
    <property type="entry name" value="PLP-dependent transferases"/>
    <property type="match status" value="1"/>
</dbReference>
<dbReference type="InterPro" id="IPR049704">
    <property type="entry name" value="Aminotrans_3_PPA_site"/>
</dbReference>
<evidence type="ECO:0000256" key="3">
    <source>
        <dbReference type="ARBA" id="ARBA00004819"/>
    </source>
</evidence>
<comment type="catalytic activity">
    <reaction evidence="1 8">
        <text>(S)-4-amino-5-oxopentanoate = 5-aminolevulinate</text>
        <dbReference type="Rhea" id="RHEA:14265"/>
        <dbReference type="ChEBI" id="CHEBI:57501"/>
        <dbReference type="ChEBI" id="CHEBI:356416"/>
        <dbReference type="EC" id="5.4.3.8"/>
    </reaction>
</comment>
<dbReference type="PROSITE" id="PS00600">
    <property type="entry name" value="AA_TRANSFER_CLASS_3"/>
    <property type="match status" value="1"/>
</dbReference>
<dbReference type="EMBL" id="QUSL01000035">
    <property type="protein sequence ID" value="RGD79526.1"/>
    <property type="molecule type" value="Genomic_DNA"/>
</dbReference>
<comment type="subcellular location">
    <subcellularLocation>
        <location evidence="8">Cytoplasm</location>
    </subcellularLocation>
</comment>
<evidence type="ECO:0000313" key="11">
    <source>
        <dbReference type="Proteomes" id="UP000261032"/>
    </source>
</evidence>
<evidence type="ECO:0000256" key="7">
    <source>
        <dbReference type="ARBA" id="ARBA00023244"/>
    </source>
</evidence>
<dbReference type="Proteomes" id="UP000261032">
    <property type="component" value="Unassembled WGS sequence"/>
</dbReference>
<evidence type="ECO:0000256" key="8">
    <source>
        <dbReference type="HAMAP-Rule" id="MF_00375"/>
    </source>
</evidence>
<dbReference type="InterPro" id="IPR005814">
    <property type="entry name" value="Aminotrans_3"/>
</dbReference>
<organism evidence="10 11">
    <name type="scientific">Thomasclavelia ramosa</name>
    <dbReference type="NCBI Taxonomy" id="1547"/>
    <lineage>
        <taxon>Bacteria</taxon>
        <taxon>Bacillati</taxon>
        <taxon>Bacillota</taxon>
        <taxon>Erysipelotrichia</taxon>
        <taxon>Erysipelotrichales</taxon>
        <taxon>Coprobacillaceae</taxon>
        <taxon>Thomasclavelia</taxon>
    </lineage>
</organism>
<dbReference type="FunFam" id="3.40.640.10:FF:000021">
    <property type="entry name" value="Glutamate-1-semialdehyde 2,1-aminomutase"/>
    <property type="match status" value="1"/>
</dbReference>
<dbReference type="Pfam" id="PF00202">
    <property type="entry name" value="Aminotran_3"/>
    <property type="match status" value="1"/>
</dbReference>
<sequence length="431" mass="46885">MTNQEIFEEACQYIPGGVNSPVRAFKSVGEIPVFAKKGDKAHLFGEDGVEYIDYICSWGPLILGHNHPVVQNAIIEASQLGTSFGLPTKLEVAMAKLIVDSYQGIEMVRMVNSGTEATMSALRVARGFTGRNKIIKFEGNYHGHSDGLLVKTGSGALTFNLPTSPGIPQEIISQTIICKYNDLSSVIAAVEQNNKDIAAIILEPVAANMGIVPATKEFLTGLRTLCDQNGIVLIFDEVITGFRVSYHSCPDYLGVIPDMVCFGKIIGGGLPVGAYGGKKEIMSLVSPQGPVYQAGTLSGNPLAMSVGLAQLSYLNNHPDVYEYINKAANYLENGIKTILSTLSLDYQVHRCQSLLTLFFTNKPITTFEDVQTCNTEMYALFFREMLRQGILIAPSQFEAWFVSAAHSQIDLDNTLNAIKKALVKCHDALVD</sequence>
<evidence type="ECO:0000256" key="5">
    <source>
        <dbReference type="ARBA" id="ARBA00022898"/>
    </source>
</evidence>
<dbReference type="AlphaFoldDB" id="A0A3E3AIB4"/>
<evidence type="ECO:0000313" key="9">
    <source>
        <dbReference type="EMBL" id="MDB7084319.1"/>
    </source>
</evidence>
<dbReference type="InterPro" id="IPR015421">
    <property type="entry name" value="PyrdxlP-dep_Trfase_major"/>
</dbReference>
<feature type="modified residue" description="N6-(pyridoxal phosphate)lysine" evidence="8">
    <location>
        <position position="264"/>
    </location>
</feature>
<dbReference type="InterPro" id="IPR015422">
    <property type="entry name" value="PyrdxlP-dep_Trfase_small"/>
</dbReference>
<evidence type="ECO:0000256" key="6">
    <source>
        <dbReference type="ARBA" id="ARBA00023235"/>
    </source>
</evidence>
<proteinExistence type="inferred from homology"/>
<keyword evidence="8" id="KW-0963">Cytoplasm</keyword>
<comment type="subunit">
    <text evidence="8">Homodimer.</text>
</comment>
<dbReference type="GO" id="GO:0008483">
    <property type="term" value="F:transaminase activity"/>
    <property type="evidence" value="ECO:0007669"/>
    <property type="project" value="InterPro"/>
</dbReference>
<gene>
    <name evidence="8 10" type="primary">hemL</name>
    <name evidence="10" type="ORF">DXB93_15975</name>
    <name evidence="9" type="ORF">PM738_10940</name>
</gene>
<evidence type="ECO:0000256" key="2">
    <source>
        <dbReference type="ARBA" id="ARBA00001933"/>
    </source>
</evidence>
<dbReference type="PANTHER" id="PTHR43713">
    <property type="entry name" value="GLUTAMATE-1-SEMIALDEHYDE 2,1-AMINOMUTASE"/>
    <property type="match status" value="1"/>
</dbReference>
<dbReference type="EMBL" id="JAQLKE010000017">
    <property type="protein sequence ID" value="MDB7084319.1"/>
    <property type="molecule type" value="Genomic_DNA"/>
</dbReference>
<dbReference type="Gene3D" id="3.40.640.10">
    <property type="entry name" value="Type I PLP-dependent aspartate aminotransferase-like (Major domain)"/>
    <property type="match status" value="1"/>
</dbReference>
<comment type="caution">
    <text evidence="10">The sequence shown here is derived from an EMBL/GenBank/DDBJ whole genome shotgun (WGS) entry which is preliminary data.</text>
</comment>
<dbReference type="GO" id="GO:0030170">
    <property type="term" value="F:pyridoxal phosphate binding"/>
    <property type="evidence" value="ECO:0007669"/>
    <property type="project" value="InterPro"/>
</dbReference>
<accession>A0A3E3AIB4</accession>
<reference evidence="10 11" key="1">
    <citation type="submission" date="2018-08" db="EMBL/GenBank/DDBJ databases">
        <title>A genome reference for cultivated species of the human gut microbiota.</title>
        <authorList>
            <person name="Zou Y."/>
            <person name="Xue W."/>
            <person name="Luo G."/>
        </authorList>
    </citation>
    <scope>NUCLEOTIDE SEQUENCE [LARGE SCALE GENOMIC DNA]</scope>
    <source>
        <strain evidence="10 11">OM06-4</strain>
    </source>
</reference>
<dbReference type="NCBIfam" id="NF000818">
    <property type="entry name" value="PRK00062.1"/>
    <property type="match status" value="1"/>
</dbReference>
<comment type="similarity">
    <text evidence="4 8">Belongs to the class-III pyridoxal-phosphate-dependent aminotransferase family. HemL subfamily.</text>
</comment>
<name>A0A3E3AIB4_9FIRM</name>
<dbReference type="RefSeq" id="WP_117561451.1">
    <property type="nucleotide sequence ID" value="NZ_BAABXX010000001.1"/>
</dbReference>
<dbReference type="GO" id="GO:0006782">
    <property type="term" value="P:protoporphyrinogen IX biosynthetic process"/>
    <property type="evidence" value="ECO:0007669"/>
    <property type="project" value="UniProtKB-UniRule"/>
</dbReference>
<keyword evidence="6 8" id="KW-0413">Isomerase</keyword>
<keyword evidence="5 8" id="KW-0663">Pyridoxal phosphate</keyword>
<dbReference type="NCBIfam" id="TIGR00713">
    <property type="entry name" value="hemL"/>
    <property type="match status" value="1"/>
</dbReference>
<dbReference type="GO" id="GO:0005737">
    <property type="term" value="C:cytoplasm"/>
    <property type="evidence" value="ECO:0007669"/>
    <property type="project" value="UniProtKB-SubCell"/>
</dbReference>
<dbReference type="GO" id="GO:0042286">
    <property type="term" value="F:glutamate-1-semialdehyde 2,1-aminomutase activity"/>
    <property type="evidence" value="ECO:0007669"/>
    <property type="project" value="UniProtKB-UniRule"/>
</dbReference>
<comment type="pathway">
    <text evidence="3">Porphyrin-containing compound metabolism; protoporphyrin-IX biosynthesis; 5-aminolevulinate from L-glutamyl-tRNA(Glu): step 2/2.</text>
</comment>
<dbReference type="UniPathway" id="UPA00251">
    <property type="reaction ID" value="UER00317"/>
</dbReference>
<dbReference type="CDD" id="cd00610">
    <property type="entry name" value="OAT_like"/>
    <property type="match status" value="1"/>
</dbReference>
<reference evidence="9" key="2">
    <citation type="submission" date="2023-01" db="EMBL/GenBank/DDBJ databases">
        <title>Human gut microbiome strain richness.</title>
        <authorList>
            <person name="Chen-Liaw A."/>
        </authorList>
    </citation>
    <scope>NUCLEOTIDE SEQUENCE</scope>
    <source>
        <strain evidence="9">1001217st2_G6_1001217B_191108</strain>
    </source>
</reference>
<evidence type="ECO:0000313" key="10">
    <source>
        <dbReference type="EMBL" id="RGD79526.1"/>
    </source>
</evidence>
<dbReference type="EC" id="5.4.3.8" evidence="8"/>
<protein>
    <recommendedName>
        <fullName evidence="8">Glutamate-1-semialdehyde 2,1-aminomutase</fullName>
        <shortName evidence="8">GSA</shortName>
        <ecNumber evidence="8">5.4.3.8</ecNumber>
    </recommendedName>
    <alternativeName>
        <fullName evidence="8">Glutamate-1-semialdehyde aminotransferase</fullName>
        <shortName evidence="8">GSA-AT</shortName>
    </alternativeName>
</protein>
<dbReference type="PANTHER" id="PTHR43713:SF3">
    <property type="entry name" value="GLUTAMATE-1-SEMIALDEHYDE 2,1-AMINOMUTASE 1, CHLOROPLASTIC-RELATED"/>
    <property type="match status" value="1"/>
</dbReference>
<dbReference type="Gene3D" id="3.90.1150.10">
    <property type="entry name" value="Aspartate Aminotransferase, domain 1"/>
    <property type="match status" value="1"/>
</dbReference>
<dbReference type="InterPro" id="IPR004639">
    <property type="entry name" value="4pyrrol_synth_GluAld_NH2Trfase"/>
</dbReference>
<comment type="cofactor">
    <cofactor evidence="2 8">
        <name>pyridoxal 5'-phosphate</name>
        <dbReference type="ChEBI" id="CHEBI:597326"/>
    </cofactor>
</comment>